<reference evidence="2" key="1">
    <citation type="submission" date="2016-11" db="UniProtKB">
        <authorList>
            <consortium name="WormBaseParasite"/>
        </authorList>
    </citation>
    <scope>IDENTIFICATION</scope>
</reference>
<protein>
    <submittedName>
        <fullName evidence="2">Uncharacterized protein</fullName>
    </submittedName>
</protein>
<name>A0A1I7XEB4_HETBA</name>
<organism evidence="1 2">
    <name type="scientific">Heterorhabditis bacteriophora</name>
    <name type="common">Entomopathogenic nematode worm</name>
    <dbReference type="NCBI Taxonomy" id="37862"/>
    <lineage>
        <taxon>Eukaryota</taxon>
        <taxon>Metazoa</taxon>
        <taxon>Ecdysozoa</taxon>
        <taxon>Nematoda</taxon>
        <taxon>Chromadorea</taxon>
        <taxon>Rhabditida</taxon>
        <taxon>Rhabditina</taxon>
        <taxon>Rhabditomorpha</taxon>
        <taxon>Strongyloidea</taxon>
        <taxon>Heterorhabditidae</taxon>
        <taxon>Heterorhabditis</taxon>
    </lineage>
</organism>
<evidence type="ECO:0000313" key="1">
    <source>
        <dbReference type="Proteomes" id="UP000095283"/>
    </source>
</evidence>
<accession>A0A1I7XEB4</accession>
<dbReference type="WBParaSite" id="Hba_15803">
    <property type="protein sequence ID" value="Hba_15803"/>
    <property type="gene ID" value="Hba_15803"/>
</dbReference>
<sequence>MTIVAQLSVERVWQQEGRGNGGGILRTERNRSCVPIPTPYLLLHKATAALPSAQNQFNTMKT</sequence>
<dbReference type="Proteomes" id="UP000095283">
    <property type="component" value="Unplaced"/>
</dbReference>
<dbReference type="AlphaFoldDB" id="A0A1I7XEB4"/>
<proteinExistence type="predicted"/>
<evidence type="ECO:0000313" key="2">
    <source>
        <dbReference type="WBParaSite" id="Hba_15803"/>
    </source>
</evidence>
<keyword evidence="1" id="KW-1185">Reference proteome</keyword>